<organism evidence="2 3">
    <name type="scientific">Psychroflexus sediminis</name>
    <dbReference type="NCBI Taxonomy" id="470826"/>
    <lineage>
        <taxon>Bacteria</taxon>
        <taxon>Pseudomonadati</taxon>
        <taxon>Bacteroidota</taxon>
        <taxon>Flavobacteriia</taxon>
        <taxon>Flavobacteriales</taxon>
        <taxon>Flavobacteriaceae</taxon>
        <taxon>Psychroflexus</taxon>
    </lineage>
</organism>
<proteinExistence type="predicted"/>
<keyword evidence="3" id="KW-1185">Reference proteome</keyword>
<dbReference type="SUPFAM" id="SSF56925">
    <property type="entry name" value="OMPA-like"/>
    <property type="match status" value="1"/>
</dbReference>
<accession>A0A1G7VNQ8</accession>
<feature type="signal peptide" evidence="1">
    <location>
        <begin position="1"/>
        <end position="19"/>
    </location>
</feature>
<evidence type="ECO:0000313" key="3">
    <source>
        <dbReference type="Proteomes" id="UP000199296"/>
    </source>
</evidence>
<protein>
    <submittedName>
        <fullName evidence="2">Outer membrane protein beta-barrel domain-containing protein</fullName>
    </submittedName>
</protein>
<name>A0A1G7VNQ8_9FLAO</name>
<dbReference type="STRING" id="470826.SAMN04488027_10419"/>
<feature type="chain" id="PRO_5011724180" evidence="1">
    <location>
        <begin position="20"/>
        <end position="159"/>
    </location>
</feature>
<dbReference type="EMBL" id="FNCW01000004">
    <property type="protein sequence ID" value="SDG61188.1"/>
    <property type="molecule type" value="Genomic_DNA"/>
</dbReference>
<evidence type="ECO:0000313" key="2">
    <source>
        <dbReference type="EMBL" id="SDG61188.1"/>
    </source>
</evidence>
<gene>
    <name evidence="2" type="ORF">SAMN04488027_10419</name>
</gene>
<dbReference type="Proteomes" id="UP000199296">
    <property type="component" value="Unassembled WGS sequence"/>
</dbReference>
<evidence type="ECO:0000256" key="1">
    <source>
        <dbReference type="SAM" id="SignalP"/>
    </source>
</evidence>
<dbReference type="RefSeq" id="WP_143002811.1">
    <property type="nucleotide sequence ID" value="NZ_FNCW01000004.1"/>
</dbReference>
<dbReference type="OrthoDB" id="1492374at2"/>
<dbReference type="AlphaFoldDB" id="A0A1G7VNQ8"/>
<dbReference type="InterPro" id="IPR011250">
    <property type="entry name" value="OMP/PagP_B-barrel"/>
</dbReference>
<sequence length="159" mass="17172">MKKVILLAAFVVSTLSMNAQEFNLGLSGALPVADTEELSTAGLLLDANYLWNVSERFDLGVTAGYHHYFSDDPNNVDLDDFGFLPVAVSGRFNATENLAIGADFGFAAGVTDSTDEGFYYAPKVQYGVTQAIDIVLAYRGINQDYGSFDSVSLGIEFEL</sequence>
<keyword evidence="1" id="KW-0732">Signal</keyword>
<reference evidence="2 3" key="1">
    <citation type="submission" date="2016-10" db="EMBL/GenBank/DDBJ databases">
        <authorList>
            <person name="de Groot N.N."/>
        </authorList>
    </citation>
    <scope>NUCLEOTIDE SEQUENCE [LARGE SCALE GENOMIC DNA]</scope>
    <source>
        <strain evidence="2 3">DSM 19803</strain>
    </source>
</reference>